<feature type="transmembrane region" description="Helical" evidence="2">
    <location>
        <begin position="9"/>
        <end position="27"/>
    </location>
</feature>
<keyword evidence="2" id="KW-0812">Transmembrane</keyword>
<dbReference type="GO" id="GO:0032153">
    <property type="term" value="C:cell division site"/>
    <property type="evidence" value="ECO:0007669"/>
    <property type="project" value="TreeGrafter"/>
</dbReference>
<reference evidence="4 5" key="1">
    <citation type="submission" date="2019-06" db="EMBL/GenBank/DDBJ databases">
        <title>Draft genome of Aliikangiella marina GYP-15.</title>
        <authorList>
            <person name="Wang G."/>
        </authorList>
    </citation>
    <scope>NUCLEOTIDE SEQUENCE [LARGE SCALE GENOMIC DNA]</scope>
    <source>
        <strain evidence="4 5">GYP-15</strain>
    </source>
</reference>
<feature type="region of interest" description="Disordered" evidence="1">
    <location>
        <begin position="75"/>
        <end position="122"/>
    </location>
</feature>
<dbReference type="PANTHER" id="PTHR38687:SF1">
    <property type="entry name" value="CELL DIVISION PROTEIN DEDD"/>
    <property type="match status" value="1"/>
</dbReference>
<protein>
    <recommendedName>
        <fullName evidence="3">SPOR domain-containing protein</fullName>
    </recommendedName>
</protein>
<dbReference type="OrthoDB" id="7069135at2"/>
<feature type="compositionally biased region" description="Polar residues" evidence="1">
    <location>
        <begin position="92"/>
        <end position="122"/>
    </location>
</feature>
<dbReference type="AlphaFoldDB" id="A0A545TJS7"/>
<gene>
    <name evidence="4" type="ORF">FLL45_05910</name>
</gene>
<comment type="caution">
    <text evidence="4">The sequence shown here is derived from an EMBL/GenBank/DDBJ whole genome shotgun (WGS) entry which is preliminary data.</text>
</comment>
<dbReference type="PROSITE" id="PS51724">
    <property type="entry name" value="SPOR"/>
    <property type="match status" value="1"/>
</dbReference>
<dbReference type="Gene3D" id="3.30.70.1070">
    <property type="entry name" value="Sporulation related repeat"/>
    <property type="match status" value="1"/>
</dbReference>
<sequence length="223" mass="24430">MENSLKQRIVGAVVLIGLAVIFLPAILKEKTESQPFQSEIPPKPIELVEHRISEEDTQKNREVIGKLDQIAAENRKKRVTDATIGSADEPEPTQNNRSTNQGIDQASSLSNEPVEAQNKSAQVQTDVAQVPAETIGKNFKDAAWVVKVASFSNLDNAKKLVKKLKDAGHKAYRRDGKTAQGRAIYRIYVGPYIEKSAAAAQLATISSLSQSKAMLIAYDPIKH</sequence>
<evidence type="ECO:0000259" key="3">
    <source>
        <dbReference type="PROSITE" id="PS51724"/>
    </source>
</evidence>
<evidence type="ECO:0000256" key="2">
    <source>
        <dbReference type="SAM" id="Phobius"/>
    </source>
</evidence>
<organism evidence="4 5">
    <name type="scientific">Aliikangiella marina</name>
    <dbReference type="NCBI Taxonomy" id="1712262"/>
    <lineage>
        <taxon>Bacteria</taxon>
        <taxon>Pseudomonadati</taxon>
        <taxon>Pseudomonadota</taxon>
        <taxon>Gammaproteobacteria</taxon>
        <taxon>Oceanospirillales</taxon>
        <taxon>Pleioneaceae</taxon>
        <taxon>Aliikangiella</taxon>
    </lineage>
</organism>
<dbReference type="GO" id="GO:0042834">
    <property type="term" value="F:peptidoglycan binding"/>
    <property type="evidence" value="ECO:0007669"/>
    <property type="project" value="InterPro"/>
</dbReference>
<dbReference type="RefSeq" id="WP_142941047.1">
    <property type="nucleotide sequence ID" value="NZ_VIKR01000001.1"/>
</dbReference>
<keyword evidence="2" id="KW-1133">Transmembrane helix</keyword>
<dbReference type="InterPro" id="IPR052521">
    <property type="entry name" value="Cell_div_SPOR-domain"/>
</dbReference>
<evidence type="ECO:0000313" key="5">
    <source>
        <dbReference type="Proteomes" id="UP000317839"/>
    </source>
</evidence>
<dbReference type="EMBL" id="VIKR01000001">
    <property type="protein sequence ID" value="TQV77475.1"/>
    <property type="molecule type" value="Genomic_DNA"/>
</dbReference>
<dbReference type="InterPro" id="IPR036680">
    <property type="entry name" value="SPOR-like_sf"/>
</dbReference>
<dbReference type="GO" id="GO:0030428">
    <property type="term" value="C:cell septum"/>
    <property type="evidence" value="ECO:0007669"/>
    <property type="project" value="TreeGrafter"/>
</dbReference>
<keyword evidence="2" id="KW-0472">Membrane</keyword>
<evidence type="ECO:0000256" key="1">
    <source>
        <dbReference type="SAM" id="MobiDB-lite"/>
    </source>
</evidence>
<name>A0A545TJS7_9GAMM</name>
<dbReference type="GO" id="GO:0032506">
    <property type="term" value="P:cytokinetic process"/>
    <property type="evidence" value="ECO:0007669"/>
    <property type="project" value="TreeGrafter"/>
</dbReference>
<dbReference type="Proteomes" id="UP000317839">
    <property type="component" value="Unassembled WGS sequence"/>
</dbReference>
<feature type="domain" description="SPOR" evidence="3">
    <location>
        <begin position="138"/>
        <end position="218"/>
    </location>
</feature>
<accession>A0A545TJS7</accession>
<dbReference type="Pfam" id="PF05036">
    <property type="entry name" value="SPOR"/>
    <property type="match status" value="1"/>
</dbReference>
<keyword evidence="5" id="KW-1185">Reference proteome</keyword>
<dbReference type="InterPro" id="IPR007730">
    <property type="entry name" value="SPOR-like_dom"/>
</dbReference>
<dbReference type="SUPFAM" id="SSF110997">
    <property type="entry name" value="Sporulation related repeat"/>
    <property type="match status" value="1"/>
</dbReference>
<evidence type="ECO:0000313" key="4">
    <source>
        <dbReference type="EMBL" id="TQV77475.1"/>
    </source>
</evidence>
<dbReference type="PANTHER" id="PTHR38687">
    <property type="entry name" value="CELL DIVISION PROTEIN DEDD-RELATED"/>
    <property type="match status" value="1"/>
</dbReference>
<proteinExistence type="predicted"/>